<evidence type="ECO:0000313" key="1">
    <source>
        <dbReference type="EMBL" id="GAA2202968.1"/>
    </source>
</evidence>
<reference evidence="1 2" key="1">
    <citation type="journal article" date="2019" name="Int. J. Syst. Evol. Microbiol.">
        <title>The Global Catalogue of Microorganisms (GCM) 10K type strain sequencing project: providing services to taxonomists for standard genome sequencing and annotation.</title>
        <authorList>
            <consortium name="The Broad Institute Genomics Platform"/>
            <consortium name="The Broad Institute Genome Sequencing Center for Infectious Disease"/>
            <person name="Wu L."/>
            <person name="Ma J."/>
        </authorList>
    </citation>
    <scope>NUCLEOTIDE SEQUENCE [LARGE SCALE GENOMIC DNA]</scope>
    <source>
        <strain evidence="1 2">JCM 14924</strain>
    </source>
</reference>
<evidence type="ECO:0000313" key="2">
    <source>
        <dbReference type="Proteomes" id="UP001501391"/>
    </source>
</evidence>
<sequence>MRADRVPRVDTSVADDQLCGVVGGLGNQPADRHGRHECGTSFVELRLGCPLRPGSASEEGEEEADLEAVSAWASDRWTDRNRCALTLGPGEAAVCPVRAPPCAPQRTRRAAGGRGAL</sequence>
<accession>A0ABN3C254</accession>
<protein>
    <submittedName>
        <fullName evidence="1">Uncharacterized protein</fullName>
    </submittedName>
</protein>
<gene>
    <name evidence="1" type="ORF">GCM10009787_64110</name>
</gene>
<comment type="caution">
    <text evidence="1">The sequence shown here is derived from an EMBL/GenBank/DDBJ whole genome shotgun (WGS) entry which is preliminary data.</text>
</comment>
<dbReference type="Proteomes" id="UP001501391">
    <property type="component" value="Unassembled WGS sequence"/>
</dbReference>
<name>A0ABN3C254_9ACTN</name>
<organism evidence="1 2">
    <name type="scientific">Streptomyces bangladeshensis</name>
    <dbReference type="NCBI Taxonomy" id="295352"/>
    <lineage>
        <taxon>Bacteria</taxon>
        <taxon>Bacillati</taxon>
        <taxon>Actinomycetota</taxon>
        <taxon>Actinomycetes</taxon>
        <taxon>Kitasatosporales</taxon>
        <taxon>Streptomycetaceae</taxon>
        <taxon>Streptomyces</taxon>
    </lineage>
</organism>
<proteinExistence type="predicted"/>
<dbReference type="EMBL" id="BAAAOQ010000025">
    <property type="protein sequence ID" value="GAA2202968.1"/>
    <property type="molecule type" value="Genomic_DNA"/>
</dbReference>
<keyword evidence="2" id="KW-1185">Reference proteome</keyword>